<reference evidence="1" key="1">
    <citation type="submission" date="2023-11" db="EMBL/GenBank/DDBJ databases">
        <title>Gracilibacillus pellucida a moderately halophilic bacterium isolated from saline soil in Xinjiang province.</title>
        <authorList>
            <person name="Zhang Z."/>
            <person name="Tan F."/>
            <person name="Wang Y."/>
            <person name="Xia M."/>
        </authorList>
    </citation>
    <scope>NUCLEOTIDE SEQUENCE</scope>
    <source>
        <strain evidence="1">S3-1-1</strain>
    </source>
</reference>
<dbReference type="Proteomes" id="UP001277972">
    <property type="component" value="Unassembled WGS sequence"/>
</dbReference>
<gene>
    <name evidence="1" type="ORF">SH601_05250</name>
</gene>
<comment type="caution">
    <text evidence="1">The sequence shown here is derived from an EMBL/GenBank/DDBJ whole genome shotgun (WGS) entry which is preliminary data.</text>
</comment>
<protein>
    <submittedName>
        <fullName evidence="1">DUF6680 family protein</fullName>
    </submittedName>
</protein>
<keyword evidence="2" id="KW-1185">Reference proteome</keyword>
<dbReference type="EMBL" id="JAWZSR010000002">
    <property type="protein sequence ID" value="MDX8045390.1"/>
    <property type="molecule type" value="Genomic_DNA"/>
</dbReference>
<sequence>MDWNTIVGVVIGGLFTLSGGGLQVFLTDRKRKEERRKEIKLEVLEGLIGNRAALLPVSDERIEMYKAPFFSALNRIDVIFYDNLEVIEKYHEWKNAMVSSQHVSNERKDQLLYEMIKSMYKDLGIKAPSLEQFKQTLY</sequence>
<evidence type="ECO:0000313" key="1">
    <source>
        <dbReference type="EMBL" id="MDX8045390.1"/>
    </source>
</evidence>
<proteinExistence type="predicted"/>
<evidence type="ECO:0000313" key="2">
    <source>
        <dbReference type="Proteomes" id="UP001277972"/>
    </source>
</evidence>
<name>A0ACC6M352_9BACI</name>
<accession>A0ACC6M352</accession>
<organism evidence="1 2">
    <name type="scientific">Gracilibacillus pellucidus</name>
    <dbReference type="NCBI Taxonomy" id="3095368"/>
    <lineage>
        <taxon>Bacteria</taxon>
        <taxon>Bacillati</taxon>
        <taxon>Bacillota</taxon>
        <taxon>Bacilli</taxon>
        <taxon>Bacillales</taxon>
        <taxon>Bacillaceae</taxon>
        <taxon>Gracilibacillus</taxon>
    </lineage>
</organism>